<comment type="subcellular location">
    <subcellularLocation>
        <location evidence="1">Cell membrane</location>
        <topology evidence="1">Multi-pass membrane protein</topology>
    </subcellularLocation>
</comment>
<dbReference type="Pfam" id="PF02690">
    <property type="entry name" value="Na_Pi_cotrans"/>
    <property type="match status" value="1"/>
</dbReference>
<feature type="transmembrane region" description="Helical" evidence="6">
    <location>
        <begin position="107"/>
        <end position="126"/>
    </location>
</feature>
<dbReference type="InterPro" id="IPR003841">
    <property type="entry name" value="Na/Pi_transpt"/>
</dbReference>
<evidence type="ECO:0000256" key="6">
    <source>
        <dbReference type="SAM" id="Phobius"/>
    </source>
</evidence>
<evidence type="ECO:0000256" key="4">
    <source>
        <dbReference type="ARBA" id="ARBA00022989"/>
    </source>
</evidence>
<keyword evidence="2" id="KW-1003">Cell membrane</keyword>
<feature type="transmembrane region" description="Helical" evidence="6">
    <location>
        <begin position="20"/>
        <end position="48"/>
    </location>
</feature>
<proteinExistence type="predicted"/>
<dbReference type="Proteomes" id="UP001519362">
    <property type="component" value="Unassembled WGS sequence"/>
</dbReference>
<dbReference type="SUPFAM" id="SSF53850">
    <property type="entry name" value="Periplasmic binding protein-like II"/>
    <property type="match status" value="1"/>
</dbReference>
<dbReference type="Gene3D" id="3.40.190.10">
    <property type="entry name" value="Periplasmic binding protein-like II"/>
    <property type="match status" value="2"/>
</dbReference>
<comment type="caution">
    <text evidence="7">The sequence shown here is derived from an EMBL/GenBank/DDBJ whole genome shotgun (WGS) entry which is preliminary data.</text>
</comment>
<evidence type="ECO:0000256" key="5">
    <source>
        <dbReference type="ARBA" id="ARBA00023136"/>
    </source>
</evidence>
<name>A0ABS4ZGD5_9MICO</name>
<protein>
    <submittedName>
        <fullName evidence="7">Uncharacterized protein</fullName>
    </submittedName>
</protein>
<dbReference type="PANTHER" id="PTHR10010">
    <property type="entry name" value="SOLUTE CARRIER FAMILY 34 SODIUM PHOSPHATE , MEMBER 2-RELATED"/>
    <property type="match status" value="1"/>
</dbReference>
<feature type="transmembrane region" description="Helical" evidence="6">
    <location>
        <begin position="195"/>
        <end position="213"/>
    </location>
</feature>
<evidence type="ECO:0000256" key="3">
    <source>
        <dbReference type="ARBA" id="ARBA00022692"/>
    </source>
</evidence>
<organism evidence="7 8">
    <name type="scientific">Microbacterium amylolyticum</name>
    <dbReference type="NCBI Taxonomy" id="936337"/>
    <lineage>
        <taxon>Bacteria</taxon>
        <taxon>Bacillati</taxon>
        <taxon>Actinomycetota</taxon>
        <taxon>Actinomycetes</taxon>
        <taxon>Micrococcales</taxon>
        <taxon>Microbacteriaceae</taxon>
        <taxon>Microbacterium</taxon>
    </lineage>
</organism>
<dbReference type="PANTHER" id="PTHR10010:SF46">
    <property type="entry name" value="SODIUM-DEPENDENT PHOSPHATE TRANSPORT PROTEIN 2B"/>
    <property type="match status" value="1"/>
</dbReference>
<evidence type="ECO:0000313" key="7">
    <source>
        <dbReference type="EMBL" id="MBP2436347.1"/>
    </source>
</evidence>
<dbReference type="RefSeq" id="WP_241244959.1">
    <property type="nucleotide sequence ID" value="NZ_CP049253.1"/>
</dbReference>
<gene>
    <name evidence="7" type="ORF">JOF34_000933</name>
</gene>
<evidence type="ECO:0000313" key="8">
    <source>
        <dbReference type="Proteomes" id="UP001519362"/>
    </source>
</evidence>
<reference evidence="7 8" key="1">
    <citation type="submission" date="2021-03" db="EMBL/GenBank/DDBJ databases">
        <title>Sequencing the genomes of 1000 actinobacteria strains.</title>
        <authorList>
            <person name="Klenk H.-P."/>
        </authorList>
    </citation>
    <scope>NUCLEOTIDE SEQUENCE [LARGE SCALE GENOMIC DNA]</scope>
    <source>
        <strain evidence="7 8">DSM 24221</strain>
    </source>
</reference>
<dbReference type="EMBL" id="JAGIOL010000001">
    <property type="protein sequence ID" value="MBP2436347.1"/>
    <property type="molecule type" value="Genomic_DNA"/>
</dbReference>
<feature type="transmembrane region" description="Helical" evidence="6">
    <location>
        <begin position="60"/>
        <end position="87"/>
    </location>
</feature>
<keyword evidence="8" id="KW-1185">Reference proteome</keyword>
<keyword evidence="3 6" id="KW-0812">Transmembrane</keyword>
<evidence type="ECO:0000256" key="1">
    <source>
        <dbReference type="ARBA" id="ARBA00004651"/>
    </source>
</evidence>
<sequence>MSGVHRTSAPTLRRFTQSAGVYPALGAFAAATVHDFFNIIAVAILLPIEMMFHILDRSAGALASVTSGDGGIIAAIFGGMGAVVSTITEPIYDLVKWVLGLFGMHHVAEGLLMIAIGIALILLVINKIGGLLKVLMVGKAKDVLHTAIGRGPLTGIASGAVMTVMVQSSSTTTALAVPLAGSGAFSLKQISPFTVGANIGTTVTALISAFAFTGVDAQMAMHASYVHLFFNLLAAALIRADYEGTDDMAELSGWVAGDANALACMGIGNYFEADADERDLITNVAIDGELPTLEAATSGAYPLTRPLFIAVSTTAIDNNPDVAEFVDYYVEYVPSVLPYAGFYGLSDEALEGARHRWDARATGAIFDGEEFPEGAIEDALASS</sequence>
<evidence type="ECO:0000256" key="2">
    <source>
        <dbReference type="ARBA" id="ARBA00022475"/>
    </source>
</evidence>
<accession>A0ABS4ZGD5</accession>
<keyword evidence="5 6" id="KW-0472">Membrane</keyword>
<keyword evidence="4 6" id="KW-1133">Transmembrane helix</keyword>